<dbReference type="InterPro" id="IPR011263">
    <property type="entry name" value="DNA-dir_RNA_pol_RpoA/D/Rpb3"/>
</dbReference>
<feature type="domain" description="DNA-directed RNA polymerase RpoA/D/Rpb3-type" evidence="3">
    <location>
        <begin position="32"/>
        <end position="233"/>
    </location>
</feature>
<keyword evidence="2" id="KW-0804">Transcription</keyword>
<protein>
    <submittedName>
        <fullName evidence="4">Alpha subunit of RNA polymerase</fullName>
    </submittedName>
</protein>
<organism evidence="4">
    <name type="scientific">Prasinoderma coloniale</name>
    <dbReference type="NCBI Taxonomy" id="156133"/>
    <lineage>
        <taxon>Eukaryota</taxon>
        <taxon>Viridiplantae</taxon>
        <taxon>Prasinodermophyta</taxon>
        <taxon>Prasinodermophyceae</taxon>
        <taxon>Prasinodermales</taxon>
        <taxon>Prasinodermaceae</taxon>
        <taxon>Prasinoderma</taxon>
    </lineage>
</organism>
<dbReference type="Gene3D" id="2.170.120.12">
    <property type="entry name" value="DNA-directed RNA polymerase, insert domain"/>
    <property type="match status" value="1"/>
</dbReference>
<keyword evidence="4" id="KW-0934">Plastid</keyword>
<dbReference type="InterPro" id="IPR011262">
    <property type="entry name" value="DNA-dir_RNA_pol_insert"/>
</dbReference>
<dbReference type="CDD" id="cd06928">
    <property type="entry name" value="RNAP_alpha_NTD"/>
    <property type="match status" value="1"/>
</dbReference>
<dbReference type="SUPFAM" id="SSF56553">
    <property type="entry name" value="Insert subdomain of RNA polymerase alpha subunit"/>
    <property type="match status" value="1"/>
</dbReference>
<dbReference type="GO" id="GO:0000428">
    <property type="term" value="C:DNA-directed RNA polymerase complex"/>
    <property type="evidence" value="ECO:0007669"/>
    <property type="project" value="UniProtKB-KW"/>
</dbReference>
<dbReference type="Gene3D" id="3.30.1360.10">
    <property type="entry name" value="RNA polymerase, RBP11-like subunit"/>
    <property type="match status" value="1"/>
</dbReference>
<evidence type="ECO:0000259" key="3">
    <source>
        <dbReference type="SMART" id="SM00662"/>
    </source>
</evidence>
<dbReference type="GO" id="GO:0046983">
    <property type="term" value="F:protein dimerization activity"/>
    <property type="evidence" value="ECO:0007669"/>
    <property type="project" value="InterPro"/>
</dbReference>
<dbReference type="GeneID" id="20358023"/>
<name>A0A088CK32_9VIRI</name>
<reference evidence="4" key="1">
    <citation type="journal article" date="2014" name="BMC Genomics">
        <title>Six newly sequenced chloroplast genomes from prasinophyte green algae provide insights into the relationships among prasinophyte lineages and the diversity of streamlined genome architecture in picoplanktonic species.</title>
        <authorList>
            <person name="Lemieux C."/>
            <person name="Otis C."/>
            <person name="Turmel M."/>
        </authorList>
    </citation>
    <scope>NUCLEOTIDE SEQUENCE</scope>
</reference>
<evidence type="ECO:0000256" key="1">
    <source>
        <dbReference type="ARBA" id="ARBA00022478"/>
    </source>
</evidence>
<dbReference type="InterPro" id="IPR036603">
    <property type="entry name" value="RBP11-like"/>
</dbReference>
<accession>A0A088CK32</accession>
<dbReference type="InterPro" id="IPR036643">
    <property type="entry name" value="RNApol_insert_sf"/>
</dbReference>
<dbReference type="Pfam" id="PF01193">
    <property type="entry name" value="RNA_pol_L"/>
    <property type="match status" value="1"/>
</dbReference>
<sequence>MSLYSAKNLTSVSKKFTIHQKQESLTPKQGIYGCFRIGPFKGTKSLTFANLLRRTLLHEIPGTGIVQVIFQTPTHEFSTLPGVQESVIDILLNLKQLTFQGYCGNYTRGTISKKGPAIITARDLNLPYPIIASFPDQIIAHINTGFEFKMDFILKTDKGSSLPMLKKSVTSSSSLFLQNDFSPIKKVNYTICEERLKEWIELEIWTDGSIQPYLALQTGVQNILREFEELYPKTLELSTETFHSNQQNLQPHRIENLFLPIDMYKGLKCKQLKNDKNLENFQNWELFSKEYDVSLDLLKPFFLKK</sequence>
<dbReference type="AlphaFoldDB" id="A0A088CK32"/>
<geneLocation type="chloroplast" evidence="4"/>
<dbReference type="EMBL" id="KJ746598">
    <property type="protein sequence ID" value="AID67554.1"/>
    <property type="molecule type" value="Genomic_DNA"/>
</dbReference>
<dbReference type="Pfam" id="PF01000">
    <property type="entry name" value="RNA_pol_A_bac"/>
    <property type="match status" value="1"/>
</dbReference>
<evidence type="ECO:0000256" key="2">
    <source>
        <dbReference type="ARBA" id="ARBA00023163"/>
    </source>
</evidence>
<proteinExistence type="predicted"/>
<dbReference type="GO" id="GO:0003899">
    <property type="term" value="F:DNA-directed RNA polymerase activity"/>
    <property type="evidence" value="ECO:0007669"/>
    <property type="project" value="InterPro"/>
</dbReference>
<dbReference type="RefSeq" id="YP_009057481.1">
    <property type="nucleotide sequence ID" value="NC_024817.1"/>
</dbReference>
<dbReference type="GO" id="GO:0006351">
    <property type="term" value="P:DNA-templated transcription"/>
    <property type="evidence" value="ECO:0007669"/>
    <property type="project" value="InterPro"/>
</dbReference>
<keyword evidence="1" id="KW-0240">DNA-directed RNA polymerase</keyword>
<evidence type="ECO:0000313" key="4">
    <source>
        <dbReference type="EMBL" id="AID67554.1"/>
    </source>
</evidence>
<keyword evidence="4" id="KW-0150">Chloroplast</keyword>
<dbReference type="SMART" id="SM00662">
    <property type="entry name" value="RPOLD"/>
    <property type="match status" value="1"/>
</dbReference>
<dbReference type="SUPFAM" id="SSF55257">
    <property type="entry name" value="RBP11-like subunits of RNA polymerase"/>
    <property type="match status" value="1"/>
</dbReference>
<gene>
    <name evidence="4" type="primary">rpoA</name>
</gene>